<evidence type="ECO:0000313" key="2">
    <source>
        <dbReference type="Proteomes" id="UP000051221"/>
    </source>
</evidence>
<evidence type="ECO:0000313" key="1">
    <source>
        <dbReference type="EMBL" id="KQH83519.1"/>
    </source>
</evidence>
<evidence type="ECO:0008006" key="3">
    <source>
        <dbReference type="Google" id="ProtNLM"/>
    </source>
</evidence>
<comment type="caution">
    <text evidence="1">The sequence shown here is derived from an EMBL/GenBank/DDBJ whole genome shotgun (WGS) entry which is preliminary data.</text>
</comment>
<accession>A0A0Q2MUW0</accession>
<keyword evidence="2" id="KW-1185">Reference proteome</keyword>
<sequence length="170" mass="19971">MQEVIMLHNFKEKEIVKLRYKHFRPAIQKLSQLSDPLSLVLSIHLLSENMLDELIRLIFEEKADAILNLRLNYAKKLELVSAFELEKGVPVLVPDIRGSLKKLNNFRNNLAHRFDYEFTNEMLHQLYVDNLFDLDELKGRPVHRNLYDYAVIVLPGMFPYVEEDTGDICI</sequence>
<organism evidence="1 2">
    <name type="scientific">Vibrio furnissii</name>
    <dbReference type="NCBI Taxonomy" id="29494"/>
    <lineage>
        <taxon>Bacteria</taxon>
        <taxon>Pseudomonadati</taxon>
        <taxon>Pseudomonadota</taxon>
        <taxon>Gammaproteobacteria</taxon>
        <taxon>Vibrionales</taxon>
        <taxon>Vibrionaceae</taxon>
        <taxon>Vibrio</taxon>
    </lineage>
</organism>
<reference evidence="1 2" key="1">
    <citation type="submission" date="2015-08" db="EMBL/GenBank/DDBJ databases">
        <title>Antibacterial properties of a collection of Vibrionaceae strains.</title>
        <authorList>
            <person name="Giubergia S."/>
        </authorList>
    </citation>
    <scope>NUCLEOTIDE SEQUENCE [LARGE SCALE GENOMIC DNA]</scope>
    <source>
        <strain evidence="1 2">S0821</strain>
    </source>
</reference>
<gene>
    <name evidence="1" type="ORF">AMR76_22475</name>
</gene>
<dbReference type="InParanoid" id="A0A0Q2MUW0"/>
<name>A0A0Q2MUW0_VIBFU</name>
<dbReference type="Proteomes" id="UP000051221">
    <property type="component" value="Unassembled WGS sequence"/>
</dbReference>
<proteinExistence type="predicted"/>
<dbReference type="EMBL" id="LKHS01000047">
    <property type="protein sequence ID" value="KQH83519.1"/>
    <property type="molecule type" value="Genomic_DNA"/>
</dbReference>
<dbReference type="AlphaFoldDB" id="A0A0Q2MUW0"/>
<protein>
    <recommendedName>
        <fullName evidence="3">RiboL-PSP-HEPN domain-containing protein</fullName>
    </recommendedName>
</protein>